<feature type="binding site" evidence="14">
    <location>
        <position position="421"/>
    </location>
    <ligand>
        <name>NAD(+)</name>
        <dbReference type="ChEBI" id="CHEBI:57540"/>
    </ligand>
</feature>
<keyword evidence="11 14" id="KW-0511">Multifunctional enzyme</keyword>
<evidence type="ECO:0000256" key="3">
    <source>
        <dbReference type="ARBA" id="ARBA00008750"/>
    </source>
</evidence>
<keyword evidence="9 14" id="KW-0413">Isomerase</keyword>
<dbReference type="HAMAP" id="MF_01621">
    <property type="entry name" value="FadB"/>
    <property type="match status" value="1"/>
</dbReference>
<keyword evidence="6 14" id="KW-0560">Oxidoreductase</keyword>
<gene>
    <name evidence="14" type="primary">fadB</name>
    <name evidence="17" type="ORF">ALQ29_05050</name>
</gene>
<dbReference type="InterPro" id="IPR006176">
    <property type="entry name" value="3-OHacyl-CoA_DH_NAD-bd"/>
</dbReference>
<comment type="catalytic activity">
    <reaction evidence="14">
        <text>a 4-saturated-(3S)-3-hydroxyacyl-CoA = a (3E)-enoyl-CoA + H2O</text>
        <dbReference type="Rhea" id="RHEA:20724"/>
        <dbReference type="ChEBI" id="CHEBI:15377"/>
        <dbReference type="ChEBI" id="CHEBI:58521"/>
        <dbReference type="ChEBI" id="CHEBI:137480"/>
        <dbReference type="EC" id="4.2.1.17"/>
    </reaction>
</comment>
<comment type="similarity">
    <text evidence="2">In the central section; belongs to the 3-hydroxyacyl-CoA dehydrogenase family.</text>
</comment>
<evidence type="ECO:0000256" key="1">
    <source>
        <dbReference type="ARBA" id="ARBA00005005"/>
    </source>
</evidence>
<keyword evidence="4 14" id="KW-0276">Fatty acid metabolism</keyword>
<evidence type="ECO:0000256" key="13">
    <source>
        <dbReference type="ARBA" id="ARBA00065953"/>
    </source>
</evidence>
<name>A0A3M4A2R4_PSEMA</name>
<dbReference type="NCBIfam" id="NF008727">
    <property type="entry name" value="PRK11730.1"/>
    <property type="match status" value="1"/>
</dbReference>
<dbReference type="GO" id="GO:0036125">
    <property type="term" value="C:fatty acid beta-oxidation multienzyme complex"/>
    <property type="evidence" value="ECO:0007669"/>
    <property type="project" value="InterPro"/>
</dbReference>
<comment type="catalytic activity">
    <reaction evidence="14">
        <text>a (3Z)-enoyl-CoA = a 4-saturated (2E)-enoyl-CoA</text>
        <dbReference type="Rhea" id="RHEA:45900"/>
        <dbReference type="ChEBI" id="CHEBI:85097"/>
        <dbReference type="ChEBI" id="CHEBI:85489"/>
        <dbReference type="EC" id="5.3.3.8"/>
    </reaction>
</comment>
<dbReference type="Gene3D" id="3.90.226.10">
    <property type="entry name" value="2-enoyl-CoA Hydratase, Chain A, domain 1"/>
    <property type="match status" value="1"/>
</dbReference>
<evidence type="ECO:0000256" key="6">
    <source>
        <dbReference type="ARBA" id="ARBA00023002"/>
    </source>
</evidence>
<dbReference type="Pfam" id="PF00378">
    <property type="entry name" value="ECH_1"/>
    <property type="match status" value="1"/>
</dbReference>
<evidence type="ECO:0000256" key="4">
    <source>
        <dbReference type="ARBA" id="ARBA00022832"/>
    </source>
</evidence>
<dbReference type="InterPro" id="IPR006108">
    <property type="entry name" value="3HC_DH_C"/>
</dbReference>
<comment type="pathway">
    <text evidence="1 14">Lipid metabolism; fatty acid beta-oxidation.</text>
</comment>
<evidence type="ECO:0000256" key="8">
    <source>
        <dbReference type="ARBA" id="ARBA00023098"/>
    </source>
</evidence>
<dbReference type="InterPro" id="IPR001753">
    <property type="entry name" value="Enoyl-CoA_hydra/iso"/>
</dbReference>
<keyword evidence="7 14" id="KW-0520">NAD</keyword>
<dbReference type="EMBL" id="RBQF01000381">
    <property type="protein sequence ID" value="RMP01019.1"/>
    <property type="molecule type" value="Genomic_DNA"/>
</dbReference>
<feature type="site" description="Important for catalytic activity" evidence="14">
    <location>
        <position position="153"/>
    </location>
</feature>
<sequence length="728" mass="78493">MCTVQLPYRGDQLMIYEGKAITVKALESGIVELKFDLKGESVNKFNRLTLNELRQAVDTIKADASIKGVIVSSGKDVFIVGADITEFVDNFKLPDAELVAGNLEANKIFSDFEDLNVPTVAAINGIALGGGLEMCLAADFRVMSATAKIGLPEVKLGIYPGFGGTVRLPRLIGADNAIEWIAAGKENRAEDALKVGAVDAVVAPDKLAEAALNLIKGAISGEFDYKAKRQPKLEKLKLNAIEQMMSFETAKGFVAGQAGPNYPAPVEAIKTIQKAANFGRDKALEVEAAGFVKLAKTSAAQSLIGLFLNDQELKKKAKAYDEIARDVKQAAVLGAGIMGGGIAYQSASKGTPILMKDINEHGIEQGLAEAAKLLVGRVDKGRMTAAKMAEVLNGIRPTLSYGDFGHVDLVVEAVVENPKVKQAVLAEVEAQVKDDTILASNTSTISISLLAKALKRPENFVGMHFFNPVHMMPLVEVIRGEKSSELAVATTVAYAKKMGKNPIVVNDCPGFLVNRVLFPYFGGFAKLVSAGVDFVRIDKVMEKFGWPMGPAYLMDVVGIDTGHHGRDVMAEGFPDRMKDDRRSAIDALYEAKRLGQKNGKGFYAYEADKKGKQKKVADPSVHEVLAPVIYEQREVSDEDIINWMMIALCLETVRCLEDGIVETAAEADMGLVYGIGFPPFRGGALRYIDSIGVAEFVALADKYADLGPLYHPTAKLREMAKNGQSFFG</sequence>
<dbReference type="SUPFAM" id="SSF51735">
    <property type="entry name" value="NAD(P)-binding Rossmann-fold domains"/>
    <property type="match status" value="1"/>
</dbReference>
<comment type="catalytic activity">
    <reaction evidence="14">
        <text>(3S)-3-hydroxybutanoyl-CoA = (3R)-3-hydroxybutanoyl-CoA</text>
        <dbReference type="Rhea" id="RHEA:21760"/>
        <dbReference type="ChEBI" id="CHEBI:57315"/>
        <dbReference type="ChEBI" id="CHEBI:57316"/>
        <dbReference type="EC" id="5.1.2.3"/>
    </reaction>
</comment>
<comment type="caution">
    <text evidence="17">The sequence shown here is derived from an EMBL/GenBank/DDBJ whole genome shotgun (WGS) entry which is preliminary data.</text>
</comment>
<dbReference type="Pfam" id="PF02737">
    <property type="entry name" value="3HCDH_N"/>
    <property type="match status" value="1"/>
</dbReference>
<dbReference type="NCBIfam" id="TIGR02437">
    <property type="entry name" value="FadB"/>
    <property type="match status" value="1"/>
</dbReference>
<feature type="binding site" evidence="14">
    <location>
        <position position="673"/>
    </location>
    <ligand>
        <name>substrate</name>
    </ligand>
</feature>
<dbReference type="GO" id="GO:0070403">
    <property type="term" value="F:NAD+ binding"/>
    <property type="evidence" value="ECO:0007669"/>
    <property type="project" value="InterPro"/>
</dbReference>
<feature type="binding site" evidence="14">
    <location>
        <begin position="414"/>
        <end position="416"/>
    </location>
    <ligand>
        <name>NAD(+)</name>
        <dbReference type="ChEBI" id="CHEBI:57540"/>
    </ligand>
</feature>
<feature type="binding site" evidence="14">
    <location>
        <position position="338"/>
    </location>
    <ligand>
        <name>NAD(+)</name>
        <dbReference type="ChEBI" id="CHEBI:57540"/>
    </ligand>
</feature>
<dbReference type="FunFam" id="3.40.50.720:FF:000009">
    <property type="entry name" value="Fatty oxidation complex, alpha subunit"/>
    <property type="match status" value="1"/>
</dbReference>
<dbReference type="GO" id="GO:0008692">
    <property type="term" value="F:3-hydroxybutyryl-CoA epimerase activity"/>
    <property type="evidence" value="ECO:0007669"/>
    <property type="project" value="UniProtKB-UniRule"/>
</dbReference>
<feature type="binding site" evidence="14">
    <location>
        <position position="357"/>
    </location>
    <ligand>
        <name>NAD(+)</name>
        <dbReference type="ChEBI" id="CHEBI:57540"/>
    </ligand>
</feature>
<evidence type="ECO:0000259" key="15">
    <source>
        <dbReference type="Pfam" id="PF00725"/>
    </source>
</evidence>
<dbReference type="InterPro" id="IPR012799">
    <property type="entry name" value="FadB"/>
</dbReference>
<dbReference type="Proteomes" id="UP000276587">
    <property type="component" value="Unassembled WGS sequence"/>
</dbReference>
<comment type="function">
    <text evidence="14">Involved in the aerobic and anaerobic degradation of long-chain fatty acids via beta-oxidation cycle. Catalyzes the formation of 3-oxoacyl-CoA from enoyl-CoA via L-3-hydroxyacyl-CoA. It can also use D-3-hydroxyacyl-CoA and cis-3-enoyl-CoA as substrate.</text>
</comment>
<dbReference type="InterPro" id="IPR036291">
    <property type="entry name" value="NAD(P)-bd_dom_sf"/>
</dbReference>
<comment type="catalytic activity">
    <reaction evidence="14">
        <text>a (3E)-enoyl-CoA = a 4-saturated (2E)-enoyl-CoA</text>
        <dbReference type="Rhea" id="RHEA:45228"/>
        <dbReference type="ChEBI" id="CHEBI:58521"/>
        <dbReference type="ChEBI" id="CHEBI:85097"/>
        <dbReference type="EC" id="5.3.3.8"/>
    </reaction>
</comment>
<dbReference type="Gene3D" id="3.40.50.720">
    <property type="entry name" value="NAD(P)-binding Rossmann-like Domain"/>
    <property type="match status" value="1"/>
</dbReference>
<comment type="catalytic activity">
    <reaction evidence="14">
        <text>a (3S)-3-hydroxyacyl-CoA = a (2E)-enoyl-CoA + H2O</text>
        <dbReference type="Rhea" id="RHEA:16105"/>
        <dbReference type="ChEBI" id="CHEBI:15377"/>
        <dbReference type="ChEBI" id="CHEBI:57318"/>
        <dbReference type="ChEBI" id="CHEBI:58856"/>
        <dbReference type="EC" id="4.2.1.17"/>
    </reaction>
</comment>
<evidence type="ECO:0000256" key="9">
    <source>
        <dbReference type="ARBA" id="ARBA00023235"/>
    </source>
</evidence>
<comment type="subunit">
    <text evidence="13 14">Heterotetramer of two alpha chains (FadB) and two beta chains (FadA).</text>
</comment>
<dbReference type="InterPro" id="IPR008927">
    <property type="entry name" value="6-PGluconate_DH-like_C_sf"/>
</dbReference>
<feature type="site" description="Important for catalytic activity" evidence="14">
    <location>
        <position position="133"/>
    </location>
</feature>
<feature type="domain" description="3-hydroxyacyl-CoA dehydrogenase C-terminal" evidence="15">
    <location>
        <begin position="510"/>
        <end position="605"/>
    </location>
</feature>
<feature type="binding site" evidence="14">
    <location>
        <position position="310"/>
    </location>
    <ligand>
        <name>substrate</name>
    </ligand>
</feature>
<dbReference type="EC" id="5.3.3.8" evidence="14"/>
<comment type="similarity">
    <text evidence="3 14">In the N-terminal section; belongs to the enoyl-CoA hydratase/isomerase family.</text>
</comment>
<dbReference type="InterPro" id="IPR050136">
    <property type="entry name" value="FA_oxidation_alpha_subunit"/>
</dbReference>
<dbReference type="CDD" id="cd06558">
    <property type="entry name" value="crotonase-like"/>
    <property type="match status" value="1"/>
</dbReference>
<dbReference type="EC" id="4.2.1.17" evidence="14"/>
<dbReference type="UniPathway" id="UPA00659"/>
<evidence type="ECO:0000313" key="17">
    <source>
        <dbReference type="EMBL" id="RMP01019.1"/>
    </source>
</evidence>
<dbReference type="GO" id="GO:0004165">
    <property type="term" value="F:delta(3)-delta(2)-enoyl-CoA isomerase activity"/>
    <property type="evidence" value="ECO:0007669"/>
    <property type="project" value="UniProtKB-UniRule"/>
</dbReference>
<keyword evidence="10 14" id="KW-0456">Lyase</keyword>
<dbReference type="FunFam" id="3.90.226.10:FF:000018">
    <property type="entry name" value="Fatty acid oxidation complex subunit alpha"/>
    <property type="match status" value="1"/>
</dbReference>
<dbReference type="InterPro" id="IPR018376">
    <property type="entry name" value="Enoyl-CoA_hyd/isom_CS"/>
</dbReference>
<dbReference type="PROSITE" id="PS00166">
    <property type="entry name" value="ENOYL_COA_HYDRATASE"/>
    <property type="match status" value="1"/>
</dbReference>
<dbReference type="SUPFAM" id="SSF48179">
    <property type="entry name" value="6-phosphogluconate dehydrogenase C-terminal domain-like"/>
    <property type="match status" value="2"/>
</dbReference>
<protein>
    <recommendedName>
        <fullName evidence="14">Fatty acid oxidation complex subunit alpha</fullName>
    </recommendedName>
    <domain>
        <recommendedName>
            <fullName evidence="14">Enoyl-CoA hydratase/Delta(3)-cis-Delta(2)-trans-enoyl-CoA isomerase/3-hydroxybutyryl-CoA epimerase</fullName>
            <ecNumber evidence="14">4.2.1.17</ecNumber>
            <ecNumber evidence="14">5.1.2.3</ecNumber>
            <ecNumber evidence="14">5.3.3.8</ecNumber>
        </recommendedName>
    </domain>
    <domain>
        <recommendedName>
            <fullName evidence="14">3-hydroxyacyl-CoA dehydrogenase</fullName>
            <ecNumber evidence="14">1.1.1.35</ecNumber>
        </recommendedName>
    </domain>
</protein>
<comment type="similarity">
    <text evidence="14">In the C-terminal section; belongs to the 3-hydroxyacyl-CoA dehydrogenase family.</text>
</comment>
<dbReference type="PANTHER" id="PTHR43612">
    <property type="entry name" value="TRIFUNCTIONAL ENZYME SUBUNIT ALPHA"/>
    <property type="match status" value="1"/>
</dbReference>
<feature type="region of interest" description="Enoyl-CoA hydratase/isomerase" evidence="14">
    <location>
        <begin position="1"/>
        <end position="203"/>
    </location>
</feature>
<dbReference type="InterPro" id="IPR029045">
    <property type="entry name" value="ClpP/crotonase-like_dom_sf"/>
</dbReference>
<evidence type="ECO:0000259" key="16">
    <source>
        <dbReference type="Pfam" id="PF02737"/>
    </source>
</evidence>
<dbReference type="FunFam" id="1.10.1040.50:FF:000001">
    <property type="entry name" value="Fatty acid oxidation complex subunit alpha"/>
    <property type="match status" value="1"/>
</dbReference>
<feature type="region of interest" description="3-hydroxyacyl-CoA dehydrogenase" evidence="14">
    <location>
        <begin position="325"/>
        <end position="728"/>
    </location>
</feature>
<dbReference type="PROSITE" id="PS00067">
    <property type="entry name" value="3HCDH"/>
    <property type="match status" value="1"/>
</dbReference>
<dbReference type="GO" id="GO:0018812">
    <property type="term" value="F:3-hydroxyacyl-CoA dehydratase activity"/>
    <property type="evidence" value="ECO:0007669"/>
    <property type="project" value="RHEA"/>
</dbReference>
<keyword evidence="5 14" id="KW-0442">Lipid degradation</keyword>
<comment type="catalytic activity">
    <reaction evidence="12 14">
        <text>a (3S)-3-hydroxyacyl-CoA + NAD(+) = a 3-oxoacyl-CoA + NADH + H(+)</text>
        <dbReference type="Rhea" id="RHEA:22432"/>
        <dbReference type="ChEBI" id="CHEBI:15378"/>
        <dbReference type="ChEBI" id="CHEBI:57318"/>
        <dbReference type="ChEBI" id="CHEBI:57540"/>
        <dbReference type="ChEBI" id="CHEBI:57945"/>
        <dbReference type="ChEBI" id="CHEBI:90726"/>
        <dbReference type="EC" id="1.1.1.35"/>
    </reaction>
</comment>
<evidence type="ECO:0000256" key="12">
    <source>
        <dbReference type="ARBA" id="ARBA00049556"/>
    </source>
</evidence>
<dbReference type="AlphaFoldDB" id="A0A3M4A2R4"/>
<dbReference type="Pfam" id="PF00725">
    <property type="entry name" value="3HCDH"/>
    <property type="match status" value="1"/>
</dbReference>
<dbReference type="SUPFAM" id="SSF52096">
    <property type="entry name" value="ClpP/crotonase"/>
    <property type="match status" value="1"/>
</dbReference>
<dbReference type="Gene3D" id="1.10.1040.50">
    <property type="match status" value="1"/>
</dbReference>
<evidence type="ECO:0000256" key="5">
    <source>
        <dbReference type="ARBA" id="ARBA00022963"/>
    </source>
</evidence>
<dbReference type="EC" id="1.1.1.35" evidence="14"/>
<feature type="active site" description="For 3-hydroxyacyl-CoA dehydrogenase activity" evidence="14">
    <location>
        <position position="464"/>
    </location>
</feature>
<evidence type="ECO:0000256" key="10">
    <source>
        <dbReference type="ARBA" id="ARBA00023239"/>
    </source>
</evidence>
<accession>A0A3M4A2R4</accession>
<keyword evidence="18" id="KW-1185">Reference proteome</keyword>
<proteinExistence type="inferred from homology"/>
<feature type="domain" description="3-hydroxyacyl-CoA dehydrogenase NAD binding" evidence="16">
    <location>
        <begin position="330"/>
        <end position="508"/>
    </location>
</feature>
<evidence type="ECO:0000313" key="18">
    <source>
        <dbReference type="Proteomes" id="UP000276587"/>
    </source>
</evidence>
<dbReference type="EC" id="5.1.2.3" evidence="14"/>
<reference evidence="17 18" key="1">
    <citation type="submission" date="2018-08" db="EMBL/GenBank/DDBJ databases">
        <title>Recombination of ecologically and evolutionarily significant loci maintains genetic cohesion in the Pseudomonas syringae species complex.</title>
        <authorList>
            <person name="Dillon M."/>
            <person name="Thakur S."/>
            <person name="Almeida R.N.D."/>
            <person name="Weir B.S."/>
            <person name="Guttman D.S."/>
        </authorList>
    </citation>
    <scope>NUCLEOTIDE SEQUENCE [LARGE SCALE GENOMIC DNA]</scope>
    <source>
        <strain evidence="17 18">ICMP 3555</strain>
    </source>
</reference>
<evidence type="ECO:0000256" key="7">
    <source>
        <dbReference type="ARBA" id="ARBA00023027"/>
    </source>
</evidence>
<evidence type="ECO:0000256" key="11">
    <source>
        <dbReference type="ARBA" id="ARBA00023268"/>
    </source>
</evidence>
<feature type="binding site" evidence="14">
    <location>
        <position position="514"/>
    </location>
    <ligand>
        <name>substrate</name>
    </ligand>
</feature>
<keyword evidence="8 14" id="KW-0443">Lipid metabolism</keyword>
<feature type="binding site" evidence="14">
    <location>
        <position position="467"/>
    </location>
    <ligand>
        <name>NAD(+)</name>
        <dbReference type="ChEBI" id="CHEBI:57540"/>
    </ligand>
</feature>
<evidence type="ECO:0000256" key="2">
    <source>
        <dbReference type="ARBA" id="ARBA00007005"/>
    </source>
</evidence>
<dbReference type="GO" id="GO:0016509">
    <property type="term" value="F:long-chain (3S)-3-hydroxyacyl-CoA dehydrogenase (NAD+) activity"/>
    <property type="evidence" value="ECO:0007669"/>
    <property type="project" value="TreeGrafter"/>
</dbReference>
<organism evidence="17 18">
    <name type="scientific">Pseudomonas marginalis pv. marginalis</name>
    <dbReference type="NCBI Taxonomy" id="97473"/>
    <lineage>
        <taxon>Bacteria</taxon>
        <taxon>Pseudomonadati</taxon>
        <taxon>Pseudomonadota</taxon>
        <taxon>Gammaproteobacteria</taxon>
        <taxon>Pseudomonadales</taxon>
        <taxon>Pseudomonadaceae</taxon>
        <taxon>Pseudomonas</taxon>
    </lineage>
</organism>
<dbReference type="InterPro" id="IPR006180">
    <property type="entry name" value="3-OHacyl-CoA_DH_CS"/>
</dbReference>
<dbReference type="PANTHER" id="PTHR43612:SF3">
    <property type="entry name" value="TRIFUNCTIONAL ENZYME SUBUNIT ALPHA, MITOCHONDRIAL"/>
    <property type="match status" value="1"/>
</dbReference>
<dbReference type="GO" id="GO:0006635">
    <property type="term" value="P:fatty acid beta-oxidation"/>
    <property type="evidence" value="ECO:0007669"/>
    <property type="project" value="UniProtKB-UniRule"/>
</dbReference>
<evidence type="ECO:0000256" key="14">
    <source>
        <dbReference type="HAMAP-Rule" id="MF_01621"/>
    </source>
</evidence>
<feature type="binding site" evidence="14">
    <location>
        <position position="443"/>
    </location>
    <ligand>
        <name>NAD(+)</name>
        <dbReference type="ChEBI" id="CHEBI:57540"/>
    </ligand>
</feature>